<dbReference type="AlphaFoldDB" id="A0A7X5UAM9"/>
<keyword evidence="2" id="KW-1185">Reference proteome</keyword>
<proteinExistence type="predicted"/>
<accession>A0A7X5UAM9</accession>
<evidence type="ECO:0000313" key="1">
    <source>
        <dbReference type="EMBL" id="NII06959.1"/>
    </source>
</evidence>
<name>A0A7X5UAM9_9GAMM</name>
<reference evidence="1 2" key="1">
    <citation type="submission" date="2020-03" db="EMBL/GenBank/DDBJ databases">
        <authorList>
            <person name="Lai Q."/>
        </authorList>
    </citation>
    <scope>NUCLEOTIDE SEQUENCE [LARGE SCALE GENOMIC DNA]</scope>
    <source>
        <strain evidence="1 2">CCUG 25036</strain>
    </source>
</reference>
<gene>
    <name evidence="1" type="ORF">HBF25_11220</name>
</gene>
<dbReference type="RefSeq" id="WP_166948393.1">
    <property type="nucleotide sequence ID" value="NZ_JAARLZ010000005.1"/>
</dbReference>
<organism evidence="1 2">
    <name type="scientific">Luteibacter anthropi</name>
    <dbReference type="NCBI Taxonomy" id="564369"/>
    <lineage>
        <taxon>Bacteria</taxon>
        <taxon>Pseudomonadati</taxon>
        <taxon>Pseudomonadota</taxon>
        <taxon>Gammaproteobacteria</taxon>
        <taxon>Lysobacterales</taxon>
        <taxon>Rhodanobacteraceae</taxon>
        <taxon>Luteibacter</taxon>
    </lineage>
</organism>
<evidence type="ECO:0000313" key="2">
    <source>
        <dbReference type="Proteomes" id="UP000490980"/>
    </source>
</evidence>
<protein>
    <submittedName>
        <fullName evidence="1">Uncharacterized protein</fullName>
    </submittedName>
</protein>
<dbReference type="EMBL" id="JAARLZ010000005">
    <property type="protein sequence ID" value="NII06959.1"/>
    <property type="molecule type" value="Genomic_DNA"/>
</dbReference>
<dbReference type="Proteomes" id="UP000490980">
    <property type="component" value="Unassembled WGS sequence"/>
</dbReference>
<sequence>MSYVMAKFAPEPISWSTHRQRKSRRQLYYDVVIFDERGAYPRGTYALTDSVFHADDEIAFSVVRGRSWSDLDPELPYTEVSALLPGHMRLIASFLLCEERGGRRFVFYPATPRGLRLNAQRLRLASPDVISQIRELVLARCESERTSRQPRLFRPPGPSFNVLDPEDFAVRRLREFFYALNPVNYIVYRGLYALMKADMLACHEEFWEEATIACYVALDASFAAVREVLEAGGKVNPSARDVAMWVHEHFNDPFGLPEPGPDDRYFGEMYEQRIMTLHPSSRYGEMPVAPLMMEDYMFMRRDIREFFAFLVSGRHGEDFMFDLDLHRGRCGPSARRKSKRT</sequence>
<comment type="caution">
    <text evidence="1">The sequence shown here is derived from an EMBL/GenBank/DDBJ whole genome shotgun (WGS) entry which is preliminary data.</text>
</comment>